<keyword evidence="2" id="KW-0812">Transmembrane</keyword>
<keyword evidence="2" id="KW-0472">Membrane</keyword>
<organism evidence="4 5">
    <name type="scientific">Litchfieldia luteola</name>
    <dbReference type="NCBI Taxonomy" id="682179"/>
    <lineage>
        <taxon>Bacteria</taxon>
        <taxon>Bacillati</taxon>
        <taxon>Bacillota</taxon>
        <taxon>Bacilli</taxon>
        <taxon>Bacillales</taxon>
        <taxon>Bacillaceae</taxon>
        <taxon>Litchfieldia</taxon>
    </lineage>
</organism>
<feature type="coiled-coil region" evidence="1">
    <location>
        <begin position="72"/>
        <end position="127"/>
    </location>
</feature>
<feature type="transmembrane region" description="Helical" evidence="2">
    <location>
        <begin position="16"/>
        <end position="44"/>
    </location>
</feature>
<evidence type="ECO:0000313" key="5">
    <source>
        <dbReference type="Proteomes" id="UP001516662"/>
    </source>
</evidence>
<dbReference type="Proteomes" id="UP001516662">
    <property type="component" value="Unassembled WGS sequence"/>
</dbReference>
<dbReference type="EMBL" id="JADCLJ010000020">
    <property type="protein sequence ID" value="MBE4908727.1"/>
    <property type="molecule type" value="Genomic_DNA"/>
</dbReference>
<evidence type="ECO:0000256" key="2">
    <source>
        <dbReference type="SAM" id="Phobius"/>
    </source>
</evidence>
<dbReference type="Gene3D" id="1.25.60.10">
    <property type="entry name" value="MgtE N-terminal domain-like"/>
    <property type="match status" value="1"/>
</dbReference>
<keyword evidence="2" id="KW-1133">Transmembrane helix</keyword>
<dbReference type="InterPro" id="IPR006668">
    <property type="entry name" value="Mg_transptr_MgtE_intracell_dom"/>
</dbReference>
<keyword evidence="1" id="KW-0175">Coiled coil</keyword>
<evidence type="ECO:0000256" key="1">
    <source>
        <dbReference type="SAM" id="Coils"/>
    </source>
</evidence>
<gene>
    <name evidence="4" type="ORF">IMZ08_11735</name>
</gene>
<reference evidence="4 5" key="1">
    <citation type="submission" date="2020-10" db="EMBL/GenBank/DDBJ databases">
        <title>Bacillus sp. HD4P25, an endophyte from a halophyte.</title>
        <authorList>
            <person name="Sun J.-Q."/>
        </authorList>
    </citation>
    <scope>NUCLEOTIDE SEQUENCE [LARGE SCALE GENOMIC DNA]</scope>
    <source>
        <strain evidence="4 5">YIM 93174</strain>
    </source>
</reference>
<feature type="domain" description="Magnesium transporter MgtE intracellular" evidence="3">
    <location>
        <begin position="140"/>
        <end position="193"/>
    </location>
</feature>
<sequence length="195" mass="22038">MDSKVSAGKIYSKFQWFLFVIVIPILFTITLALVLLTIAGVNVFEYSKVITQNTPIVSSYVSSDEHAIVENRESVELQISSLEGTIQEKEEQIAELEKNLVEKETEINSLQEELLFLEEELLVKEEEQKTYGKTIAEISKMYETMSPKNAAVIIPKLDNEEALSILSALKTETVSKILEKMDPEDAAKYTQLLTE</sequence>
<evidence type="ECO:0000313" key="4">
    <source>
        <dbReference type="EMBL" id="MBE4908727.1"/>
    </source>
</evidence>
<dbReference type="SUPFAM" id="SSF158791">
    <property type="entry name" value="MgtE N-terminal domain-like"/>
    <property type="match status" value="1"/>
</dbReference>
<protein>
    <submittedName>
        <fullName evidence="4">MotE family protein</fullName>
    </submittedName>
</protein>
<keyword evidence="5" id="KW-1185">Reference proteome</keyword>
<name>A0ABR9QJP4_9BACI</name>
<proteinExistence type="predicted"/>
<evidence type="ECO:0000259" key="3">
    <source>
        <dbReference type="Pfam" id="PF03448"/>
    </source>
</evidence>
<dbReference type="Pfam" id="PF03448">
    <property type="entry name" value="MgtE_N"/>
    <property type="match status" value="1"/>
</dbReference>
<dbReference type="RefSeq" id="WP_193536659.1">
    <property type="nucleotide sequence ID" value="NZ_JADCLJ010000020.1"/>
</dbReference>
<accession>A0ABR9QJP4</accession>
<dbReference type="InterPro" id="IPR038076">
    <property type="entry name" value="MgtE_N_sf"/>
</dbReference>
<dbReference type="Gene3D" id="1.20.5.730">
    <property type="entry name" value="Single helix bin"/>
    <property type="match status" value="1"/>
</dbReference>
<comment type="caution">
    <text evidence="4">The sequence shown here is derived from an EMBL/GenBank/DDBJ whole genome shotgun (WGS) entry which is preliminary data.</text>
</comment>